<dbReference type="eggNOG" id="COG3599">
    <property type="taxonomic scope" value="Bacteria"/>
</dbReference>
<dbReference type="Proteomes" id="UP000010467">
    <property type="component" value="Chromosome"/>
</dbReference>
<accession>K9ZX07</accession>
<evidence type="ECO:0000256" key="4">
    <source>
        <dbReference type="ARBA" id="ARBA00022618"/>
    </source>
</evidence>
<keyword evidence="10" id="KW-1185">Reference proteome</keyword>
<evidence type="ECO:0000256" key="2">
    <source>
        <dbReference type="ARBA" id="ARBA00009008"/>
    </source>
</evidence>
<dbReference type="Gene3D" id="6.10.250.660">
    <property type="match status" value="1"/>
</dbReference>
<feature type="coiled-coil region" evidence="7">
    <location>
        <begin position="33"/>
        <end position="106"/>
    </location>
</feature>
<keyword evidence="5 7" id="KW-0175">Coiled coil</keyword>
<feature type="coiled-coil region" evidence="7">
    <location>
        <begin position="152"/>
        <end position="179"/>
    </location>
</feature>
<evidence type="ECO:0000256" key="3">
    <source>
        <dbReference type="ARBA" id="ARBA00022490"/>
    </source>
</evidence>
<dbReference type="GO" id="GO:0051301">
    <property type="term" value="P:cell division"/>
    <property type="evidence" value="ECO:0007669"/>
    <property type="project" value="UniProtKB-KW"/>
</dbReference>
<dbReference type="PANTHER" id="PTHR35794:SF2">
    <property type="entry name" value="CELL DIVISION PROTEIN DIVIVA"/>
    <property type="match status" value="1"/>
</dbReference>
<evidence type="ECO:0000313" key="10">
    <source>
        <dbReference type="Proteomes" id="UP000010467"/>
    </source>
</evidence>
<evidence type="ECO:0000256" key="5">
    <source>
        <dbReference type="ARBA" id="ARBA00023054"/>
    </source>
</evidence>
<dbReference type="NCBIfam" id="TIGR03544">
    <property type="entry name" value="DivI1A_domain"/>
    <property type="match status" value="1"/>
</dbReference>
<dbReference type="InterPro" id="IPR007793">
    <property type="entry name" value="DivIVA_fam"/>
</dbReference>
<evidence type="ECO:0000256" key="6">
    <source>
        <dbReference type="ARBA" id="ARBA00023306"/>
    </source>
</evidence>
<dbReference type="KEGG" id="dpd:Deipe_0111"/>
<dbReference type="STRING" id="937777.Deipe_0111"/>
<dbReference type="OrthoDB" id="9815492at2"/>
<sequence length="251" mass="28743">MKDPMKFTPLDIRHQEFSGALSGYARRKVRAFLTELSDHVEELLREQQLLHERLAEQERRLEEYRHSEDELKRTLVAAERITTEMRASAQKEVELMLREAEADRERVFTDARLGQQHLEQQFQARHAELEHAYQVRQAELEQQYRNRASAIEQEAMARRSELENSLSRLRAERAQFLAQYRALLQGFGELARHHEAELSSANETRGRLELGEAAPSAAALGAGEDPGAMSDLDPDGTADEPSTVPTFSHQL</sequence>
<dbReference type="PATRIC" id="fig|937777.3.peg.116"/>
<dbReference type="Pfam" id="PF05103">
    <property type="entry name" value="DivIVA"/>
    <property type="match status" value="1"/>
</dbReference>
<name>K9ZX07_DEIPD</name>
<dbReference type="GO" id="GO:0005737">
    <property type="term" value="C:cytoplasm"/>
    <property type="evidence" value="ECO:0007669"/>
    <property type="project" value="UniProtKB-SubCell"/>
</dbReference>
<comment type="similarity">
    <text evidence="2">Belongs to the DivIVA family.</text>
</comment>
<dbReference type="HOGENOM" id="CLU_095251_0_0_0"/>
<protein>
    <submittedName>
        <fullName evidence="9">DivIVA domain protein</fullName>
    </submittedName>
</protein>
<evidence type="ECO:0000313" key="9">
    <source>
        <dbReference type="EMBL" id="AFZ65719.1"/>
    </source>
</evidence>
<gene>
    <name evidence="9" type="ordered locus">Deipe_0111</name>
</gene>
<keyword evidence="3" id="KW-0963">Cytoplasm</keyword>
<evidence type="ECO:0000256" key="7">
    <source>
        <dbReference type="SAM" id="Coils"/>
    </source>
</evidence>
<dbReference type="PANTHER" id="PTHR35794">
    <property type="entry name" value="CELL DIVISION PROTEIN DIVIVA"/>
    <property type="match status" value="1"/>
</dbReference>
<dbReference type="EMBL" id="CP003382">
    <property type="protein sequence ID" value="AFZ65719.1"/>
    <property type="molecule type" value="Genomic_DNA"/>
</dbReference>
<dbReference type="RefSeq" id="WP_015234030.1">
    <property type="nucleotide sequence ID" value="NC_019793.1"/>
</dbReference>
<feature type="compositionally biased region" description="Low complexity" evidence="8">
    <location>
        <begin position="212"/>
        <end position="223"/>
    </location>
</feature>
<reference evidence="10" key="1">
    <citation type="submission" date="2012-03" db="EMBL/GenBank/DDBJ databases">
        <title>Complete sequence of chromosome of Deinococcus peraridilitoris DSM 19664.</title>
        <authorList>
            <person name="Lucas S."/>
            <person name="Copeland A."/>
            <person name="Lapidus A."/>
            <person name="Glavina del Rio T."/>
            <person name="Dalin E."/>
            <person name="Tice H."/>
            <person name="Bruce D."/>
            <person name="Goodwin L."/>
            <person name="Pitluck S."/>
            <person name="Peters L."/>
            <person name="Mikhailova N."/>
            <person name="Lu M."/>
            <person name="Kyrpides N."/>
            <person name="Mavromatis K."/>
            <person name="Ivanova N."/>
            <person name="Brettin T."/>
            <person name="Detter J.C."/>
            <person name="Han C."/>
            <person name="Larimer F."/>
            <person name="Land M."/>
            <person name="Hauser L."/>
            <person name="Markowitz V."/>
            <person name="Cheng J.-F."/>
            <person name="Hugenholtz P."/>
            <person name="Woyke T."/>
            <person name="Wu D."/>
            <person name="Pukall R."/>
            <person name="Steenblock K."/>
            <person name="Brambilla E."/>
            <person name="Klenk H.-P."/>
            <person name="Eisen J.A."/>
        </authorList>
    </citation>
    <scope>NUCLEOTIDE SEQUENCE [LARGE SCALE GENOMIC DNA]</scope>
    <source>
        <strain evidence="10">DSM 19664 / LMG 22246 / CIP 109416 / KR-200</strain>
    </source>
</reference>
<evidence type="ECO:0000256" key="8">
    <source>
        <dbReference type="SAM" id="MobiDB-lite"/>
    </source>
</evidence>
<evidence type="ECO:0000256" key="1">
    <source>
        <dbReference type="ARBA" id="ARBA00004496"/>
    </source>
</evidence>
<proteinExistence type="inferred from homology"/>
<organism evidence="9 10">
    <name type="scientific">Deinococcus peraridilitoris (strain DSM 19664 / LMG 22246 / CIP 109416 / KR-200)</name>
    <dbReference type="NCBI Taxonomy" id="937777"/>
    <lineage>
        <taxon>Bacteria</taxon>
        <taxon>Thermotogati</taxon>
        <taxon>Deinococcota</taxon>
        <taxon>Deinococci</taxon>
        <taxon>Deinococcales</taxon>
        <taxon>Deinococcaceae</taxon>
        <taxon>Deinococcus</taxon>
    </lineage>
</organism>
<dbReference type="AlphaFoldDB" id="K9ZX07"/>
<comment type="subcellular location">
    <subcellularLocation>
        <location evidence="1">Cytoplasm</location>
    </subcellularLocation>
</comment>
<feature type="region of interest" description="Disordered" evidence="8">
    <location>
        <begin position="212"/>
        <end position="251"/>
    </location>
</feature>
<keyword evidence="4" id="KW-0132">Cell division</keyword>
<keyword evidence="6" id="KW-0131">Cell cycle</keyword>
<dbReference type="InterPro" id="IPR019933">
    <property type="entry name" value="DivIVA_domain"/>
</dbReference>